<proteinExistence type="predicted"/>
<feature type="non-terminal residue" evidence="1">
    <location>
        <position position="101"/>
    </location>
</feature>
<evidence type="ECO:0000313" key="2">
    <source>
        <dbReference type="Proteomes" id="UP000499080"/>
    </source>
</evidence>
<comment type="caution">
    <text evidence="1">The sequence shown here is derived from an EMBL/GenBank/DDBJ whole genome shotgun (WGS) entry which is preliminary data.</text>
</comment>
<dbReference type="EMBL" id="BGPR01101528">
    <property type="protein sequence ID" value="GBM59943.1"/>
    <property type="molecule type" value="Genomic_DNA"/>
</dbReference>
<organism evidence="1 2">
    <name type="scientific">Araneus ventricosus</name>
    <name type="common">Orbweaver spider</name>
    <name type="synonym">Epeira ventricosa</name>
    <dbReference type="NCBI Taxonomy" id="182803"/>
    <lineage>
        <taxon>Eukaryota</taxon>
        <taxon>Metazoa</taxon>
        <taxon>Ecdysozoa</taxon>
        <taxon>Arthropoda</taxon>
        <taxon>Chelicerata</taxon>
        <taxon>Arachnida</taxon>
        <taxon>Araneae</taxon>
        <taxon>Araneomorphae</taxon>
        <taxon>Entelegynae</taxon>
        <taxon>Araneoidea</taxon>
        <taxon>Araneidae</taxon>
        <taxon>Araneus</taxon>
    </lineage>
</organism>
<gene>
    <name evidence="1" type="ORF">AVEN_231668_1</name>
</gene>
<reference evidence="1 2" key="1">
    <citation type="journal article" date="2019" name="Sci. Rep.">
        <title>Orb-weaving spider Araneus ventricosus genome elucidates the spidroin gene catalogue.</title>
        <authorList>
            <person name="Kono N."/>
            <person name="Nakamura H."/>
            <person name="Ohtoshi R."/>
            <person name="Moran D.A.P."/>
            <person name="Shinohara A."/>
            <person name="Yoshida Y."/>
            <person name="Fujiwara M."/>
            <person name="Mori M."/>
            <person name="Tomita M."/>
            <person name="Arakawa K."/>
        </authorList>
    </citation>
    <scope>NUCLEOTIDE SEQUENCE [LARGE SCALE GENOMIC DNA]</scope>
</reference>
<protein>
    <submittedName>
        <fullName evidence="1">Uncharacterized protein</fullName>
    </submittedName>
</protein>
<accession>A0A4Y2H2P7</accession>
<keyword evidence="2" id="KW-1185">Reference proteome</keyword>
<dbReference type="AlphaFoldDB" id="A0A4Y2H2P7"/>
<dbReference type="Proteomes" id="UP000499080">
    <property type="component" value="Unassembled WGS sequence"/>
</dbReference>
<name>A0A4Y2H2P7_ARAVE</name>
<sequence length="101" mass="11645">MRALNLQTTSQQETHRSYKCPLNDSYRHKAVHSPLFRTGIFGRRDGKTHREGESVVSLRNLISAPTRQQRELATSIPVSFQTVHQGRRHVCCVRCRSSQEQ</sequence>
<evidence type="ECO:0000313" key="1">
    <source>
        <dbReference type="EMBL" id="GBM59943.1"/>
    </source>
</evidence>